<dbReference type="InterPro" id="IPR024810">
    <property type="entry name" value="MAB21L/cGLR"/>
</dbReference>
<dbReference type="Proteomes" id="UP000053537">
    <property type="component" value="Unassembled WGS sequence"/>
</dbReference>
<dbReference type="PANTHER" id="PTHR10656">
    <property type="entry name" value="CELL FATE DETERMINING PROTEIN MAB21-RELATED"/>
    <property type="match status" value="1"/>
</dbReference>
<dbReference type="SMART" id="SM01265">
    <property type="entry name" value="Mab-21"/>
    <property type="match status" value="1"/>
</dbReference>
<organism evidence="1 2">
    <name type="scientific">Acanthisitta chloris</name>
    <name type="common">rifleman</name>
    <dbReference type="NCBI Taxonomy" id="57068"/>
    <lineage>
        <taxon>Eukaryota</taxon>
        <taxon>Metazoa</taxon>
        <taxon>Chordata</taxon>
        <taxon>Craniata</taxon>
        <taxon>Vertebrata</taxon>
        <taxon>Euteleostomi</taxon>
        <taxon>Archelosauria</taxon>
        <taxon>Archosauria</taxon>
        <taxon>Dinosauria</taxon>
        <taxon>Saurischia</taxon>
        <taxon>Theropoda</taxon>
        <taxon>Coelurosauria</taxon>
        <taxon>Aves</taxon>
        <taxon>Neognathae</taxon>
        <taxon>Neoaves</taxon>
        <taxon>Telluraves</taxon>
        <taxon>Australaves</taxon>
        <taxon>Passeriformes</taxon>
        <taxon>Acanthisittidae</taxon>
        <taxon>Acanthisitta</taxon>
    </lineage>
</organism>
<protein>
    <submittedName>
        <fullName evidence="1">Inositol 1,4,5-trisphosphate receptor-interacting protein-like 1</fullName>
    </submittedName>
</protein>
<dbReference type="AlphaFoldDB" id="A0A091MHC0"/>
<feature type="non-terminal residue" evidence="1">
    <location>
        <position position="328"/>
    </location>
</feature>
<keyword evidence="2" id="KW-1185">Reference proteome</keyword>
<evidence type="ECO:0000313" key="2">
    <source>
        <dbReference type="Proteomes" id="UP000053537"/>
    </source>
</evidence>
<gene>
    <name evidence="1" type="ORF">N310_11779</name>
</gene>
<sequence length="328" mass="38264">KLMEVFTLVFKHLISNSFYPVPHPAIGVGSAFEGWSPREDDVVYRMFIPLSSPRGFDFHLELDTAGQMPGRNFRIHVKPVCICNSEQEDNNVPCLLHHSKEELQNQGPTLLDTLCTGFYLDVQKTAHWFYQLVKKTWVVLPQSKKWRLVLMPISRSCKFKVTRATESYVVEVLFGVQRGDSDIFVSCQNIEALFTPRTVWPETYAVAEAKFFRHIAEWAPHDSMHCQCLQLYARLLVGSGFSTYTLKTIVMHLRHFVPRMKDILEYLRRSVKEKCLEHFIVGNKVLHQNIILPLDIKTADPHNLFHHLEHDLLTYTKMRNEFCYLQNR</sequence>
<name>A0A091MHC0_9PASS</name>
<evidence type="ECO:0000313" key="1">
    <source>
        <dbReference type="EMBL" id="KFP72838.1"/>
    </source>
</evidence>
<proteinExistence type="predicted"/>
<accession>A0A091MHC0</accession>
<dbReference type="GO" id="GO:0016020">
    <property type="term" value="C:membrane"/>
    <property type="evidence" value="ECO:0007669"/>
    <property type="project" value="TreeGrafter"/>
</dbReference>
<keyword evidence="1" id="KW-0675">Receptor</keyword>
<dbReference type="PANTHER" id="PTHR10656:SF40">
    <property type="entry name" value="INOSITOL 1,4,5-TRISPHOSPHATE RECEPTOR-INTERACTING PROTEIN-LIKE 1"/>
    <property type="match status" value="1"/>
</dbReference>
<dbReference type="EMBL" id="KK826056">
    <property type="protein sequence ID" value="KFP72838.1"/>
    <property type="molecule type" value="Genomic_DNA"/>
</dbReference>
<feature type="non-terminal residue" evidence="1">
    <location>
        <position position="1"/>
    </location>
</feature>
<reference evidence="1 2" key="1">
    <citation type="submission" date="2014-04" db="EMBL/GenBank/DDBJ databases">
        <title>Genome evolution of avian class.</title>
        <authorList>
            <person name="Zhang G."/>
            <person name="Li C."/>
        </authorList>
    </citation>
    <scope>NUCLEOTIDE SEQUENCE [LARGE SCALE GENOMIC DNA]</scope>
    <source>
        <strain evidence="1">BGI_N310</strain>
    </source>
</reference>